<sequence length="408" mass="45038">MTDTFKAVQITDHVHWVGAIDWDVRDFHGYLTQRGSTYNAYLIMGERPTLVDTVKAEFFDEMLSRIRSVVDPKTIEVLISNHAEMDHSGALPRTIEQIQPKEVYASKAGVQALEDHFHMGGGIQAVADGQTLSLGELNLTFVETRMCHWPDSMVSYLAEDHILFSQDGFGMHLASAERFADEIDPSVLGHEAAKYYANILLPLSKFIVKTLDKLQMLDLPIQMLAPDHGPIYRTEKDIGWILGKYADWAAQKPTCKAVVVYDTMWQSTDKMARAIHEGLAAEGVDVRMMPARGCHRSDIATELLDAGALVMGTPTINNTMFPSVADALTYIRGLAPKNMIGAAFGSYGWSAEGAKEVHETLAGMGLEMVGEELKVKYVPDEAALARCRQLGVDIAQRLKAKVQAEVPA</sequence>
<dbReference type="GO" id="GO:0010181">
    <property type="term" value="F:FMN binding"/>
    <property type="evidence" value="ECO:0007669"/>
    <property type="project" value="InterPro"/>
</dbReference>
<dbReference type="InterPro" id="IPR008254">
    <property type="entry name" value="Flavodoxin/NO_synth"/>
</dbReference>
<evidence type="ECO:0000259" key="1">
    <source>
        <dbReference type="PROSITE" id="PS50902"/>
    </source>
</evidence>
<name>A0A0F9T248_9ZZZZ</name>
<dbReference type="InterPro" id="IPR029039">
    <property type="entry name" value="Flavoprotein-like_sf"/>
</dbReference>
<dbReference type="GO" id="GO:0009055">
    <property type="term" value="F:electron transfer activity"/>
    <property type="evidence" value="ECO:0007669"/>
    <property type="project" value="InterPro"/>
</dbReference>
<dbReference type="Pfam" id="PF00258">
    <property type="entry name" value="Flavodoxin_1"/>
    <property type="match status" value="1"/>
</dbReference>
<dbReference type="Gene3D" id="3.40.50.360">
    <property type="match status" value="1"/>
</dbReference>
<dbReference type="CDD" id="cd07709">
    <property type="entry name" value="flavodiiron_proteins_MBL-fold"/>
    <property type="match status" value="1"/>
</dbReference>
<dbReference type="InterPro" id="IPR036866">
    <property type="entry name" value="RibonucZ/Hydroxyglut_hydro"/>
</dbReference>
<organism evidence="2">
    <name type="scientific">marine sediment metagenome</name>
    <dbReference type="NCBI Taxonomy" id="412755"/>
    <lineage>
        <taxon>unclassified sequences</taxon>
        <taxon>metagenomes</taxon>
        <taxon>ecological metagenomes</taxon>
    </lineage>
</organism>
<dbReference type="PANTHER" id="PTHR43717:SF1">
    <property type="entry name" value="ANAEROBIC NITRIC OXIDE REDUCTASE FLAVORUBREDOXIN"/>
    <property type="match status" value="1"/>
</dbReference>
<protein>
    <recommendedName>
        <fullName evidence="1">Flavodoxin-like domain-containing protein</fullName>
    </recommendedName>
</protein>
<dbReference type="GO" id="GO:0046872">
    <property type="term" value="F:metal ion binding"/>
    <property type="evidence" value="ECO:0007669"/>
    <property type="project" value="InterPro"/>
</dbReference>
<dbReference type="SMART" id="SM00849">
    <property type="entry name" value="Lactamase_B"/>
    <property type="match status" value="1"/>
</dbReference>
<dbReference type="Gene3D" id="3.60.15.10">
    <property type="entry name" value="Ribonuclease Z/Hydroxyacylglutathione hydrolase-like"/>
    <property type="match status" value="1"/>
</dbReference>
<accession>A0A0F9T248</accession>
<dbReference type="GO" id="GO:0016491">
    <property type="term" value="F:oxidoreductase activity"/>
    <property type="evidence" value="ECO:0007669"/>
    <property type="project" value="InterPro"/>
</dbReference>
<dbReference type="PANTHER" id="PTHR43717">
    <property type="entry name" value="ANAEROBIC NITRIC OXIDE REDUCTASE FLAVORUBREDOXIN"/>
    <property type="match status" value="1"/>
</dbReference>
<comment type="caution">
    <text evidence="2">The sequence shown here is derived from an EMBL/GenBank/DDBJ whole genome shotgun (WGS) entry which is preliminary data.</text>
</comment>
<proteinExistence type="predicted"/>
<evidence type="ECO:0000313" key="2">
    <source>
        <dbReference type="EMBL" id="KKN73299.1"/>
    </source>
</evidence>
<dbReference type="PIRSF" id="PIRSF005243">
    <property type="entry name" value="ROO"/>
    <property type="match status" value="1"/>
</dbReference>
<gene>
    <name evidence="2" type="ORF">LCGC14_0401950</name>
</gene>
<dbReference type="Pfam" id="PF19583">
    <property type="entry name" value="ODP"/>
    <property type="match status" value="1"/>
</dbReference>
<dbReference type="EMBL" id="LAZR01000346">
    <property type="protein sequence ID" value="KKN73299.1"/>
    <property type="molecule type" value="Genomic_DNA"/>
</dbReference>
<dbReference type="InterPro" id="IPR001279">
    <property type="entry name" value="Metallo-B-lactamas"/>
</dbReference>
<dbReference type="InterPro" id="IPR045761">
    <property type="entry name" value="ODP_dom"/>
</dbReference>
<dbReference type="AlphaFoldDB" id="A0A0F9T248"/>
<dbReference type="InterPro" id="IPR016440">
    <property type="entry name" value="Rubredoxin-O_OxRdtase"/>
</dbReference>
<dbReference type="SUPFAM" id="SSF56281">
    <property type="entry name" value="Metallo-hydrolase/oxidoreductase"/>
    <property type="match status" value="1"/>
</dbReference>
<reference evidence="2" key="1">
    <citation type="journal article" date="2015" name="Nature">
        <title>Complex archaea that bridge the gap between prokaryotes and eukaryotes.</title>
        <authorList>
            <person name="Spang A."/>
            <person name="Saw J.H."/>
            <person name="Jorgensen S.L."/>
            <person name="Zaremba-Niedzwiedzka K."/>
            <person name="Martijn J."/>
            <person name="Lind A.E."/>
            <person name="van Eijk R."/>
            <person name="Schleper C."/>
            <person name="Guy L."/>
            <person name="Ettema T.J."/>
        </authorList>
    </citation>
    <scope>NUCLEOTIDE SEQUENCE</scope>
</reference>
<dbReference type="PROSITE" id="PS50902">
    <property type="entry name" value="FLAVODOXIN_LIKE"/>
    <property type="match status" value="1"/>
</dbReference>
<feature type="domain" description="Flavodoxin-like" evidence="1">
    <location>
        <begin position="257"/>
        <end position="395"/>
    </location>
</feature>
<dbReference type="SUPFAM" id="SSF52218">
    <property type="entry name" value="Flavoproteins"/>
    <property type="match status" value="1"/>
</dbReference>